<protein>
    <submittedName>
        <fullName evidence="1">Uncharacterized protein</fullName>
    </submittedName>
</protein>
<evidence type="ECO:0000313" key="2">
    <source>
        <dbReference type="Proteomes" id="UP000735302"/>
    </source>
</evidence>
<dbReference type="EMBL" id="BLXT01001927">
    <property type="protein sequence ID" value="GFN89311.1"/>
    <property type="molecule type" value="Genomic_DNA"/>
</dbReference>
<organism evidence="1 2">
    <name type="scientific">Plakobranchus ocellatus</name>
    <dbReference type="NCBI Taxonomy" id="259542"/>
    <lineage>
        <taxon>Eukaryota</taxon>
        <taxon>Metazoa</taxon>
        <taxon>Spiralia</taxon>
        <taxon>Lophotrochozoa</taxon>
        <taxon>Mollusca</taxon>
        <taxon>Gastropoda</taxon>
        <taxon>Heterobranchia</taxon>
        <taxon>Euthyneura</taxon>
        <taxon>Panpulmonata</taxon>
        <taxon>Sacoglossa</taxon>
        <taxon>Placobranchoidea</taxon>
        <taxon>Plakobranchidae</taxon>
        <taxon>Plakobranchus</taxon>
    </lineage>
</organism>
<gene>
    <name evidence="1" type="ORF">PoB_001581700</name>
</gene>
<dbReference type="Proteomes" id="UP000735302">
    <property type="component" value="Unassembled WGS sequence"/>
</dbReference>
<reference evidence="1 2" key="1">
    <citation type="journal article" date="2021" name="Elife">
        <title>Chloroplast acquisition without the gene transfer in kleptoplastic sea slugs, Plakobranchus ocellatus.</title>
        <authorList>
            <person name="Maeda T."/>
            <person name="Takahashi S."/>
            <person name="Yoshida T."/>
            <person name="Shimamura S."/>
            <person name="Takaki Y."/>
            <person name="Nagai Y."/>
            <person name="Toyoda A."/>
            <person name="Suzuki Y."/>
            <person name="Arimoto A."/>
            <person name="Ishii H."/>
            <person name="Satoh N."/>
            <person name="Nishiyama T."/>
            <person name="Hasebe M."/>
            <person name="Maruyama T."/>
            <person name="Minagawa J."/>
            <person name="Obokata J."/>
            <person name="Shigenobu S."/>
        </authorList>
    </citation>
    <scope>NUCLEOTIDE SEQUENCE [LARGE SCALE GENOMIC DNA]</scope>
</reference>
<keyword evidence="2" id="KW-1185">Reference proteome</keyword>
<accession>A0AAV3Z284</accession>
<dbReference type="AlphaFoldDB" id="A0AAV3Z284"/>
<comment type="caution">
    <text evidence="1">The sequence shown here is derived from an EMBL/GenBank/DDBJ whole genome shotgun (WGS) entry which is preliminary data.</text>
</comment>
<evidence type="ECO:0000313" key="1">
    <source>
        <dbReference type="EMBL" id="GFN89311.1"/>
    </source>
</evidence>
<feature type="non-terminal residue" evidence="1">
    <location>
        <position position="1"/>
    </location>
</feature>
<name>A0AAV3Z284_9GAST</name>
<proteinExistence type="predicted"/>
<sequence length="158" mass="16991">SSSSSSSDSASYSSGCVSTIKAIEGRQRNSFSAKITDQRTPEVLDVQLLPGGRLVLADYNNECVKLFNTQGQHLHTLECRSGPLCLAVLDSSATSQTLAVTMPHCPGIDILEVGVNNMQVKRLLGSGRSQQPHSGCGVLAWLWHRPNRSRRTGSPSNL</sequence>